<evidence type="ECO:0000313" key="3">
    <source>
        <dbReference type="EMBL" id="OGC55178.1"/>
    </source>
</evidence>
<dbReference type="Gene3D" id="3.90.79.10">
    <property type="entry name" value="Nucleoside Triphosphate Pyrophosphohydrolase"/>
    <property type="match status" value="1"/>
</dbReference>
<dbReference type="PROSITE" id="PS00893">
    <property type="entry name" value="NUDIX_BOX"/>
    <property type="match status" value="1"/>
</dbReference>
<accession>A0A1F4VDY9</accession>
<dbReference type="PROSITE" id="PS51462">
    <property type="entry name" value="NUDIX"/>
    <property type="match status" value="1"/>
</dbReference>
<dbReference type="Pfam" id="PF00293">
    <property type="entry name" value="NUDIX"/>
    <property type="match status" value="1"/>
</dbReference>
<dbReference type="InterPro" id="IPR000086">
    <property type="entry name" value="NUDIX_hydrolase_dom"/>
</dbReference>
<dbReference type="InterPro" id="IPR015797">
    <property type="entry name" value="NUDIX_hydrolase-like_dom_sf"/>
</dbReference>
<dbReference type="SUPFAM" id="SSF55811">
    <property type="entry name" value="Nudix"/>
    <property type="match status" value="1"/>
</dbReference>
<dbReference type="EMBL" id="MEVI01000003">
    <property type="protein sequence ID" value="OGC55178.1"/>
    <property type="molecule type" value="Genomic_DNA"/>
</dbReference>
<dbReference type="InterPro" id="IPR020084">
    <property type="entry name" value="NUDIX_hydrolase_CS"/>
</dbReference>
<proteinExistence type="predicted"/>
<dbReference type="Proteomes" id="UP000176504">
    <property type="component" value="Unassembled WGS sequence"/>
</dbReference>
<dbReference type="PANTHER" id="PTHR43736">
    <property type="entry name" value="ADP-RIBOSE PYROPHOSPHATASE"/>
    <property type="match status" value="1"/>
</dbReference>
<keyword evidence="1" id="KW-0378">Hydrolase</keyword>
<dbReference type="AlphaFoldDB" id="A0A1F4VDY9"/>
<reference evidence="3 4" key="1">
    <citation type="journal article" date="2016" name="Nat. Commun.">
        <title>Thousands of microbial genomes shed light on interconnected biogeochemical processes in an aquifer system.</title>
        <authorList>
            <person name="Anantharaman K."/>
            <person name="Brown C.T."/>
            <person name="Hug L.A."/>
            <person name="Sharon I."/>
            <person name="Castelle C.J."/>
            <person name="Probst A.J."/>
            <person name="Thomas B.C."/>
            <person name="Singh A."/>
            <person name="Wilkins M.J."/>
            <person name="Karaoz U."/>
            <person name="Brodie E.L."/>
            <person name="Williams K.H."/>
            <person name="Hubbard S.S."/>
            <person name="Banfield J.F."/>
        </authorList>
    </citation>
    <scope>NUCLEOTIDE SEQUENCE [LARGE SCALE GENOMIC DNA]</scope>
</reference>
<gene>
    <name evidence="3" type="ORF">A3A78_04350</name>
</gene>
<name>A0A1F4VDY9_UNCKA</name>
<sequence>MTSNYAGVIIIKDKKILLIHRDNDPAIPYPNCWSVVGGMLEEGESFEEGAKREVLEEANISLKSMSFFAKITREDGSESHYYYSRVNDEDIKEMKLGNEGQEIKFFSLDEVVNLPLTKSLKKYMHTFMDKIKSLVES</sequence>
<evidence type="ECO:0000313" key="4">
    <source>
        <dbReference type="Proteomes" id="UP000176504"/>
    </source>
</evidence>
<dbReference type="PANTHER" id="PTHR43736:SF1">
    <property type="entry name" value="DIHYDRONEOPTERIN TRIPHOSPHATE DIPHOSPHATASE"/>
    <property type="match status" value="1"/>
</dbReference>
<organism evidence="3 4">
    <name type="scientific">candidate division WWE3 bacterium RIFCSPLOWO2_01_FULL_41_18</name>
    <dbReference type="NCBI Taxonomy" id="1802625"/>
    <lineage>
        <taxon>Bacteria</taxon>
        <taxon>Katanobacteria</taxon>
    </lineage>
</organism>
<dbReference type="GO" id="GO:0016787">
    <property type="term" value="F:hydrolase activity"/>
    <property type="evidence" value="ECO:0007669"/>
    <property type="project" value="UniProtKB-KW"/>
</dbReference>
<protein>
    <recommendedName>
        <fullName evidence="2">Nudix hydrolase domain-containing protein</fullName>
    </recommendedName>
</protein>
<evidence type="ECO:0000259" key="2">
    <source>
        <dbReference type="PROSITE" id="PS51462"/>
    </source>
</evidence>
<evidence type="ECO:0000256" key="1">
    <source>
        <dbReference type="ARBA" id="ARBA00022801"/>
    </source>
</evidence>
<comment type="caution">
    <text evidence="3">The sequence shown here is derived from an EMBL/GenBank/DDBJ whole genome shotgun (WGS) entry which is preliminary data.</text>
</comment>
<feature type="domain" description="Nudix hydrolase" evidence="2">
    <location>
        <begin position="1"/>
        <end position="129"/>
    </location>
</feature>